<evidence type="ECO:0000256" key="2">
    <source>
        <dbReference type="SAM" id="Phobius"/>
    </source>
</evidence>
<dbReference type="RefSeq" id="WP_088843866.1">
    <property type="nucleotide sequence ID" value="NZ_FYEW01000002.1"/>
</dbReference>
<organism evidence="3 4">
    <name type="scientific">Hymenobacter gelipurpurascens</name>
    <dbReference type="NCBI Taxonomy" id="89968"/>
    <lineage>
        <taxon>Bacteria</taxon>
        <taxon>Pseudomonadati</taxon>
        <taxon>Bacteroidota</taxon>
        <taxon>Cytophagia</taxon>
        <taxon>Cytophagales</taxon>
        <taxon>Hymenobacteraceae</taxon>
        <taxon>Hymenobacter</taxon>
    </lineage>
</organism>
<feature type="coiled-coil region" evidence="1">
    <location>
        <begin position="116"/>
        <end position="150"/>
    </location>
</feature>
<reference evidence="4" key="1">
    <citation type="submission" date="2017-06" db="EMBL/GenBank/DDBJ databases">
        <authorList>
            <person name="Varghese N."/>
            <person name="Submissions S."/>
        </authorList>
    </citation>
    <scope>NUCLEOTIDE SEQUENCE [LARGE SCALE GENOMIC DNA]</scope>
    <source>
        <strain evidence="4">DSM 11116</strain>
    </source>
</reference>
<keyword evidence="4" id="KW-1185">Reference proteome</keyword>
<evidence type="ECO:0000313" key="3">
    <source>
        <dbReference type="EMBL" id="SNC74716.1"/>
    </source>
</evidence>
<evidence type="ECO:0008006" key="5">
    <source>
        <dbReference type="Google" id="ProtNLM"/>
    </source>
</evidence>
<evidence type="ECO:0000256" key="1">
    <source>
        <dbReference type="SAM" id="Coils"/>
    </source>
</evidence>
<dbReference type="EMBL" id="FYEW01000002">
    <property type="protein sequence ID" value="SNC74716.1"/>
    <property type="molecule type" value="Genomic_DNA"/>
</dbReference>
<accession>A0A212U923</accession>
<keyword evidence="2" id="KW-0812">Transmembrane</keyword>
<keyword evidence="2" id="KW-1133">Transmembrane helix</keyword>
<dbReference type="OrthoDB" id="848185at2"/>
<feature type="coiled-coil region" evidence="1">
    <location>
        <begin position="44"/>
        <end position="82"/>
    </location>
</feature>
<dbReference type="AlphaFoldDB" id="A0A212U923"/>
<protein>
    <recommendedName>
        <fullName evidence="5">Cell division protein ZapB</fullName>
    </recommendedName>
</protein>
<name>A0A212U923_9BACT</name>
<evidence type="ECO:0000313" key="4">
    <source>
        <dbReference type="Proteomes" id="UP000198131"/>
    </source>
</evidence>
<keyword evidence="1" id="KW-0175">Coiled coil</keyword>
<proteinExistence type="predicted"/>
<gene>
    <name evidence="3" type="ORF">SAMN06265337_2510</name>
</gene>
<sequence>MEQDHNTDEPKNNNKWLLLIALVLLLVGINGFLFYMNRQKTQQNEQLQSEVQVKDTKLEEQIKQYEALKADFERQSQEVQGMGLANDSLQAKIAQVNADLLRLRSFKAGSFSIAEQRRYKQRAANFESQLRKKDEEIAQLKADNEALYTETTTLKERQNKLTDTISTVVRSNQELSEKVTIASRLQAENIRVGVINSRNKEKDDDDNEFKAKRVEKVKVTFNLARNDVSPKETKQIMMRLIEPDGAALYNLSTGGGTFTIDGSEAFYTAKQDIVYDNTRQPVQFLYAKGAPYKVGLHTVELYEGGVMIGKTTFTLK</sequence>
<keyword evidence="2" id="KW-0472">Membrane</keyword>
<feature type="transmembrane region" description="Helical" evidence="2">
    <location>
        <begin position="16"/>
        <end position="36"/>
    </location>
</feature>
<dbReference type="Proteomes" id="UP000198131">
    <property type="component" value="Unassembled WGS sequence"/>
</dbReference>